<name>A0A9Q8FQU1_9STAP</name>
<dbReference type="Pfam" id="PF13411">
    <property type="entry name" value="MerR_1"/>
    <property type="match status" value="1"/>
</dbReference>
<dbReference type="Proteomes" id="UP000295280">
    <property type="component" value="Unassembled WGS sequence"/>
</dbReference>
<gene>
    <name evidence="6" type="ORF">ERX40_02970</name>
</gene>
<dbReference type="SMART" id="SM00422">
    <property type="entry name" value="HTH_MERR"/>
    <property type="match status" value="1"/>
</dbReference>
<dbReference type="GO" id="GO:0003677">
    <property type="term" value="F:DNA binding"/>
    <property type="evidence" value="ECO:0007669"/>
    <property type="project" value="UniProtKB-KW"/>
</dbReference>
<proteinExistence type="predicted"/>
<dbReference type="SUPFAM" id="SSF46955">
    <property type="entry name" value="Putative DNA-binding domain"/>
    <property type="match status" value="1"/>
</dbReference>
<sequence>MDLFFIKRYVKLSVQGGDTVSDRLRRQMPVFPISVVMKLTELSARQIRYYETHDLVTPQRTEGNQRLFSMNDLDRLLEIRLLLEKGFNIKAIKQMMLDTKDLSKDEKKLRETLYEDIFNPNGRIPLNRGDLSRFYK</sequence>
<dbReference type="PROSITE" id="PS00552">
    <property type="entry name" value="HTH_MERR_1"/>
    <property type="match status" value="1"/>
</dbReference>
<dbReference type="InterPro" id="IPR009061">
    <property type="entry name" value="DNA-bd_dom_put_sf"/>
</dbReference>
<comment type="caution">
    <text evidence="6">The sequence shown here is derived from an EMBL/GenBank/DDBJ whole genome shotgun (WGS) entry which is preliminary data.</text>
</comment>
<feature type="domain" description="HTH merR-type" evidence="5">
    <location>
        <begin position="30"/>
        <end position="98"/>
    </location>
</feature>
<evidence type="ECO:0000256" key="2">
    <source>
        <dbReference type="ARBA" id="ARBA00023015"/>
    </source>
</evidence>
<keyword evidence="1" id="KW-0678">Repressor</keyword>
<evidence type="ECO:0000313" key="7">
    <source>
        <dbReference type="Proteomes" id="UP000295280"/>
    </source>
</evidence>
<keyword evidence="7" id="KW-1185">Reference proteome</keyword>
<dbReference type="InterPro" id="IPR000551">
    <property type="entry name" value="MerR-type_HTH_dom"/>
</dbReference>
<dbReference type="PROSITE" id="PS50937">
    <property type="entry name" value="HTH_MERR_2"/>
    <property type="match status" value="1"/>
</dbReference>
<dbReference type="PANTHER" id="PTHR30204:SF65">
    <property type="entry name" value="HTH-TYPE TRANSCRIPTIONAL REGULATOR TNRA"/>
    <property type="match status" value="1"/>
</dbReference>
<dbReference type="EMBL" id="SCWD01000001">
    <property type="protein sequence ID" value="TDM04147.1"/>
    <property type="molecule type" value="Genomic_DNA"/>
</dbReference>
<accession>A0A9Q8FQU1</accession>
<keyword evidence="4" id="KW-0804">Transcription</keyword>
<dbReference type="PANTHER" id="PTHR30204">
    <property type="entry name" value="REDOX-CYCLING DRUG-SENSING TRANSCRIPTIONAL ACTIVATOR SOXR"/>
    <property type="match status" value="1"/>
</dbReference>
<evidence type="ECO:0000259" key="5">
    <source>
        <dbReference type="PROSITE" id="PS50937"/>
    </source>
</evidence>
<keyword evidence="2" id="KW-0805">Transcription regulation</keyword>
<dbReference type="InterPro" id="IPR047057">
    <property type="entry name" value="MerR_fam"/>
</dbReference>
<organism evidence="6 7">
    <name type="scientific">Macrococcus carouselicus</name>
    <dbReference type="NCBI Taxonomy" id="69969"/>
    <lineage>
        <taxon>Bacteria</taxon>
        <taxon>Bacillati</taxon>
        <taxon>Bacillota</taxon>
        <taxon>Bacilli</taxon>
        <taxon>Bacillales</taxon>
        <taxon>Staphylococcaceae</taxon>
        <taxon>Macrococcus</taxon>
    </lineage>
</organism>
<protein>
    <submittedName>
        <fullName evidence="6">MerR family transcriptional regulator</fullName>
    </submittedName>
</protein>
<dbReference type="GO" id="GO:0003700">
    <property type="term" value="F:DNA-binding transcription factor activity"/>
    <property type="evidence" value="ECO:0007669"/>
    <property type="project" value="InterPro"/>
</dbReference>
<reference evidence="6 7" key="1">
    <citation type="submission" date="2019-01" db="EMBL/GenBank/DDBJ databases">
        <title>Draft genome sequences of the type strains of six Macrococcus species.</title>
        <authorList>
            <person name="Mazhar S."/>
            <person name="Altermann E."/>
            <person name="Hill C."/>
            <person name="Mcauliffe O."/>
        </authorList>
    </citation>
    <scope>NUCLEOTIDE SEQUENCE [LARGE SCALE GENOMIC DNA]</scope>
    <source>
        <strain evidence="6 7">ATCC 51828</strain>
    </source>
</reference>
<keyword evidence="3" id="KW-0238">DNA-binding</keyword>
<dbReference type="Gene3D" id="1.10.1660.10">
    <property type="match status" value="1"/>
</dbReference>
<evidence type="ECO:0000256" key="4">
    <source>
        <dbReference type="ARBA" id="ARBA00023163"/>
    </source>
</evidence>
<dbReference type="OrthoDB" id="9806513at2"/>
<dbReference type="AlphaFoldDB" id="A0A9Q8FQU1"/>
<evidence type="ECO:0000256" key="1">
    <source>
        <dbReference type="ARBA" id="ARBA00022491"/>
    </source>
</evidence>
<evidence type="ECO:0000256" key="3">
    <source>
        <dbReference type="ARBA" id="ARBA00023125"/>
    </source>
</evidence>
<evidence type="ECO:0000313" key="6">
    <source>
        <dbReference type="EMBL" id="TDM04147.1"/>
    </source>
</evidence>